<keyword evidence="4" id="KW-1185">Reference proteome</keyword>
<dbReference type="EMBL" id="JAJOZR010000002">
    <property type="protein sequence ID" value="MCD7108409.1"/>
    <property type="molecule type" value="Genomic_DNA"/>
</dbReference>
<evidence type="ECO:0000256" key="2">
    <source>
        <dbReference type="SAM" id="Phobius"/>
    </source>
</evidence>
<dbReference type="AlphaFoldDB" id="A0A9X1NRK6"/>
<feature type="transmembrane region" description="Helical" evidence="2">
    <location>
        <begin position="12"/>
        <end position="32"/>
    </location>
</feature>
<comment type="caution">
    <text evidence="3">The sequence shown here is derived from an EMBL/GenBank/DDBJ whole genome shotgun (WGS) entry which is preliminary data.</text>
</comment>
<evidence type="ECO:0000313" key="3">
    <source>
        <dbReference type="EMBL" id="MCD7108409.1"/>
    </source>
</evidence>
<keyword evidence="2" id="KW-1133">Transmembrane helix</keyword>
<dbReference type="Pfam" id="PF19495">
    <property type="entry name" value="DUF6030"/>
    <property type="match status" value="1"/>
</dbReference>
<dbReference type="InterPro" id="IPR046071">
    <property type="entry name" value="DUF6030"/>
</dbReference>
<dbReference type="RefSeq" id="WP_231812422.1">
    <property type="nucleotide sequence ID" value="NZ_JAJOZR010000002.1"/>
</dbReference>
<name>A0A9X1NRK6_9HYPH</name>
<proteinExistence type="predicted"/>
<protein>
    <submittedName>
        <fullName evidence="3">DUF6030 family protein</fullName>
    </submittedName>
</protein>
<sequence length="333" mass="36429">MTSVKKGRSGRVFFAMAVLVVFTAIVGTVLGANDLRNLNLVLAHFGYPTVKLEQLFPADVTPSKTAPGLVIPAVRLVKGIRLPAPTIQVPRYARANLDGIPTTFVRAIRMDPRKLCDALRTNGFPEITWTAGAVNGRGSECSSFLSIGKGVAASAAPPPALPIENLELRTGDDADPDNEPLVDAPPDEPPPPQHSSVFVLLKGDLQGRVLSFRVKFNIELEADRAAVIAAGSRAVESFLEQVHWQDDGEMLRQIAALQEFDRDDFGSHILFKREMGDLPRFNFLARQSDKPRRKISDAFFDPFAWLPLSDAGLSLWMPKSALHSFKLPPFPGQ</sequence>
<evidence type="ECO:0000313" key="4">
    <source>
        <dbReference type="Proteomes" id="UP001139089"/>
    </source>
</evidence>
<keyword evidence="2" id="KW-0472">Membrane</keyword>
<reference evidence="3" key="1">
    <citation type="submission" date="2021-12" db="EMBL/GenBank/DDBJ databases">
        <authorList>
            <person name="Li Y."/>
        </authorList>
    </citation>
    <scope>NUCLEOTIDE SEQUENCE</scope>
    <source>
        <strain evidence="3">DKSPLA3</strain>
    </source>
</reference>
<gene>
    <name evidence="3" type="ORF">LRX75_05040</name>
</gene>
<organism evidence="3 4">
    <name type="scientific">Rhizobium quercicola</name>
    <dbReference type="NCBI Taxonomy" id="2901226"/>
    <lineage>
        <taxon>Bacteria</taxon>
        <taxon>Pseudomonadati</taxon>
        <taxon>Pseudomonadota</taxon>
        <taxon>Alphaproteobacteria</taxon>
        <taxon>Hyphomicrobiales</taxon>
        <taxon>Rhizobiaceae</taxon>
        <taxon>Rhizobium/Agrobacterium group</taxon>
        <taxon>Rhizobium</taxon>
    </lineage>
</organism>
<evidence type="ECO:0000256" key="1">
    <source>
        <dbReference type="SAM" id="MobiDB-lite"/>
    </source>
</evidence>
<accession>A0A9X1NRK6</accession>
<dbReference type="Proteomes" id="UP001139089">
    <property type="component" value="Unassembled WGS sequence"/>
</dbReference>
<feature type="region of interest" description="Disordered" evidence="1">
    <location>
        <begin position="168"/>
        <end position="195"/>
    </location>
</feature>
<keyword evidence="2" id="KW-0812">Transmembrane</keyword>